<evidence type="ECO:0000313" key="2">
    <source>
        <dbReference type="Proteomes" id="UP000006545"/>
    </source>
</evidence>
<keyword evidence="2" id="KW-1185">Reference proteome</keyword>
<sequence>MYLGEKGIANTENAEVLKAALHTAKQEMRMGTTMSCIKMRTGWELGVEGLWKFEYPDPFHPNAVIEDHVKRHYGEPINIALCMADTSLLSAYPAFNRLRLFSSYTSRGGTLGYFDPINYGMVVTIGTPNAPFDQQIEGVLLHEVQHLIQEAEGFAKGGNTSQGYSRYLRLAGEVEARNVVIRHSLSIENRRAKLRSDTQDVPDERQIIVR</sequence>
<name>F4KJT5_PORAD</name>
<dbReference type="STRING" id="879243.Poras_0714"/>
<reference evidence="2" key="1">
    <citation type="submission" date="2011-04" db="EMBL/GenBank/DDBJ databases">
        <title>The complete genome of Porphyromonas asaccharolytica DSM 20707.</title>
        <authorList>
            <person name="Lucas S."/>
            <person name="Han J."/>
            <person name="Lapidus A."/>
            <person name="Bruce D."/>
            <person name="Goodwin L."/>
            <person name="Pitluck S."/>
            <person name="Peters L."/>
            <person name="Kyrpides N."/>
            <person name="Mavromatis K."/>
            <person name="Ivanova N."/>
            <person name="Ovchinnikova G."/>
            <person name="Pagani I."/>
            <person name="Lu M."/>
            <person name="Detter J.C."/>
            <person name="Tapia R."/>
            <person name="Han C."/>
            <person name="Land M."/>
            <person name="Hauser L."/>
            <person name="Markowitz V."/>
            <person name="Cheng J.-F."/>
            <person name="Hugenholtz P."/>
            <person name="Woyke T."/>
            <person name="Wu D."/>
            <person name="Gronow S."/>
            <person name="Wellnitz S."/>
            <person name="Brambilla E."/>
            <person name="Klenk H.-P."/>
            <person name="Eisen J.A."/>
        </authorList>
    </citation>
    <scope>NUCLEOTIDE SEQUENCE [LARGE SCALE GENOMIC DNA]</scope>
    <source>
        <strain evidence="2">ATCC 25260 / DSM 20707 / VPI 4198</strain>
    </source>
</reference>
<accession>F4KJT5</accession>
<proteinExistence type="predicted"/>
<protein>
    <recommendedName>
        <fullName evidence="3">Large polyvalent protein associated domain-containing protein</fullName>
    </recommendedName>
</protein>
<evidence type="ECO:0000313" key="1">
    <source>
        <dbReference type="EMBL" id="AEE12662.1"/>
    </source>
</evidence>
<dbReference type="Proteomes" id="UP000006545">
    <property type="component" value="Chromosome"/>
</dbReference>
<gene>
    <name evidence="1" type="ordered locus">Poras_0714</name>
</gene>
<dbReference type="KEGG" id="pah:Poras_0714"/>
<organism evidence="1 2">
    <name type="scientific">Porphyromonas asaccharolytica (strain ATCC 25260 / DSM 20707 / BCRC 10618 / CCUG 7834 / JCM 6326 / LMG 13178 / VPI 4198 / B440)</name>
    <name type="common">Bacteroides asaccharolyticus</name>
    <dbReference type="NCBI Taxonomy" id="879243"/>
    <lineage>
        <taxon>Bacteria</taxon>
        <taxon>Pseudomonadati</taxon>
        <taxon>Bacteroidota</taxon>
        <taxon>Bacteroidia</taxon>
        <taxon>Bacteroidales</taxon>
        <taxon>Porphyromonadaceae</taxon>
        <taxon>Porphyromonas</taxon>
    </lineage>
</organism>
<dbReference type="OrthoDB" id="9815272at2"/>
<dbReference type="EMBL" id="CP002689">
    <property type="protein sequence ID" value="AEE12662.1"/>
    <property type="molecule type" value="Genomic_DNA"/>
</dbReference>
<dbReference type="RefSeq" id="WP_013760200.1">
    <property type="nucleotide sequence ID" value="NC_015501.1"/>
</dbReference>
<evidence type="ECO:0008006" key="3">
    <source>
        <dbReference type="Google" id="ProtNLM"/>
    </source>
</evidence>
<dbReference type="AlphaFoldDB" id="F4KJT5"/>
<dbReference type="HOGENOM" id="CLU_1309197_0_0_10"/>